<organism evidence="1 2">
    <name type="scientific">Paenibacillus methanolicus</name>
    <dbReference type="NCBI Taxonomy" id="582686"/>
    <lineage>
        <taxon>Bacteria</taxon>
        <taxon>Bacillati</taxon>
        <taxon>Bacillota</taxon>
        <taxon>Bacilli</taxon>
        <taxon>Bacillales</taxon>
        <taxon>Paenibacillaceae</taxon>
        <taxon>Paenibacillus</taxon>
    </lineage>
</organism>
<protein>
    <recommendedName>
        <fullName evidence="3">PAS domain S-box-containing protein</fullName>
    </recommendedName>
</protein>
<dbReference type="CDD" id="cd00130">
    <property type="entry name" value="PAS"/>
    <property type="match status" value="1"/>
</dbReference>
<dbReference type="AlphaFoldDB" id="A0A5S5CHV4"/>
<reference evidence="1 2" key="1">
    <citation type="submission" date="2019-07" db="EMBL/GenBank/DDBJ databases">
        <title>Genomic Encyclopedia of Type Strains, Phase III (KMG-III): the genomes of soil and plant-associated and newly described type strains.</title>
        <authorList>
            <person name="Whitman W."/>
        </authorList>
    </citation>
    <scope>NUCLEOTIDE SEQUENCE [LARGE SCALE GENOMIC DNA]</scope>
    <source>
        <strain evidence="1 2">BL24</strain>
    </source>
</reference>
<dbReference type="Proteomes" id="UP000323257">
    <property type="component" value="Unassembled WGS sequence"/>
</dbReference>
<dbReference type="InterPro" id="IPR000014">
    <property type="entry name" value="PAS"/>
</dbReference>
<name>A0A5S5CHV4_9BACL</name>
<comment type="caution">
    <text evidence="1">The sequence shown here is derived from an EMBL/GenBank/DDBJ whole genome shotgun (WGS) entry which is preliminary data.</text>
</comment>
<sequence length="134" mass="15630">MAILRRDHWGLYVSRCNDAFTQLAGYTEEELSRLKLEAIFREWSESALTEKMTFYTLRTKQHQKVPVKLACRTNGTSSEPTWICTATDESAERWIQDQMQRQTVLLSGIVNANHAFEQAVKPFLTPYWAKMPRE</sequence>
<dbReference type="SUPFAM" id="SSF55785">
    <property type="entry name" value="PYP-like sensor domain (PAS domain)"/>
    <property type="match status" value="1"/>
</dbReference>
<proteinExistence type="predicted"/>
<evidence type="ECO:0000313" key="1">
    <source>
        <dbReference type="EMBL" id="TYP79340.1"/>
    </source>
</evidence>
<evidence type="ECO:0008006" key="3">
    <source>
        <dbReference type="Google" id="ProtNLM"/>
    </source>
</evidence>
<dbReference type="EMBL" id="VNHS01000001">
    <property type="protein sequence ID" value="TYP79340.1"/>
    <property type="molecule type" value="Genomic_DNA"/>
</dbReference>
<gene>
    <name evidence="1" type="ORF">BCM02_101458</name>
</gene>
<dbReference type="InterPro" id="IPR035965">
    <property type="entry name" value="PAS-like_dom_sf"/>
</dbReference>
<keyword evidence="2" id="KW-1185">Reference proteome</keyword>
<evidence type="ECO:0000313" key="2">
    <source>
        <dbReference type="Proteomes" id="UP000323257"/>
    </source>
</evidence>
<accession>A0A5S5CHV4</accession>